<evidence type="ECO:0000313" key="1">
    <source>
        <dbReference type="EMBL" id="OGH00870.1"/>
    </source>
</evidence>
<reference evidence="1 2" key="1">
    <citation type="journal article" date="2016" name="Nat. Commun.">
        <title>Thousands of microbial genomes shed light on interconnected biogeochemical processes in an aquifer system.</title>
        <authorList>
            <person name="Anantharaman K."/>
            <person name="Brown C.T."/>
            <person name="Hug L.A."/>
            <person name="Sharon I."/>
            <person name="Castelle C.J."/>
            <person name="Probst A.J."/>
            <person name="Thomas B.C."/>
            <person name="Singh A."/>
            <person name="Wilkins M.J."/>
            <person name="Karaoz U."/>
            <person name="Brodie E.L."/>
            <person name="Williams K.H."/>
            <person name="Hubbard S.S."/>
            <person name="Banfield J.F."/>
        </authorList>
    </citation>
    <scope>NUCLEOTIDE SEQUENCE [LARGE SCALE GENOMIC DNA]</scope>
</reference>
<evidence type="ECO:0000313" key="2">
    <source>
        <dbReference type="Proteomes" id="UP000177583"/>
    </source>
</evidence>
<organism evidence="1 2">
    <name type="scientific">Candidatus Lambdaproteobacteria bacterium RIFOXYD2_FULL_56_26</name>
    <dbReference type="NCBI Taxonomy" id="1817773"/>
    <lineage>
        <taxon>Bacteria</taxon>
        <taxon>Pseudomonadati</taxon>
        <taxon>Pseudomonadota</taxon>
        <taxon>Candidatus Lambdaproteobacteria</taxon>
    </lineage>
</organism>
<dbReference type="Gene3D" id="3.40.50.1820">
    <property type="entry name" value="alpha/beta hydrolase"/>
    <property type="match status" value="1"/>
</dbReference>
<dbReference type="AlphaFoldDB" id="A0A1F6GS09"/>
<dbReference type="InterPro" id="IPR029058">
    <property type="entry name" value="AB_hydrolase_fold"/>
</dbReference>
<dbReference type="Proteomes" id="UP000177583">
    <property type="component" value="Unassembled WGS sequence"/>
</dbReference>
<gene>
    <name evidence="1" type="ORF">A2557_01925</name>
</gene>
<protein>
    <recommendedName>
        <fullName evidence="3">AB hydrolase-1 domain-containing protein</fullName>
    </recommendedName>
</protein>
<name>A0A1F6GS09_9PROT</name>
<evidence type="ECO:0008006" key="3">
    <source>
        <dbReference type="Google" id="ProtNLM"/>
    </source>
</evidence>
<sequence>MGGLVSGWACYHGWATGPWFFEGLLQDLGGPAWRFDRGYFGTPSPDRPPRGDWKVITHSMGLWQVPPDWWAEAKELVVLGGFARFLPPQPSPTLRGYKRLVQGLERDLEGTLAQFYGLCFGPTGPVPKVPLGAKLEVLRTDLKRLGEVELDLEPLAQVPRILLLQGQEDQVVDPFLSKAFGLALPQADKVEVEAVGHGLGFSPWAPVTRAIGGWTSL</sequence>
<dbReference type="SUPFAM" id="SSF53474">
    <property type="entry name" value="alpha/beta-Hydrolases"/>
    <property type="match status" value="1"/>
</dbReference>
<dbReference type="EMBL" id="MFNF01000041">
    <property type="protein sequence ID" value="OGH00870.1"/>
    <property type="molecule type" value="Genomic_DNA"/>
</dbReference>
<accession>A0A1F6GS09</accession>
<proteinExistence type="predicted"/>
<comment type="caution">
    <text evidence="1">The sequence shown here is derived from an EMBL/GenBank/DDBJ whole genome shotgun (WGS) entry which is preliminary data.</text>
</comment>